<dbReference type="RefSeq" id="XP_049135373.1">
    <property type="nucleotide sequence ID" value="XM_049279416.1"/>
</dbReference>
<organism evidence="2 3">
    <name type="scientific">Colletotrichum lupini</name>
    <dbReference type="NCBI Taxonomy" id="145971"/>
    <lineage>
        <taxon>Eukaryota</taxon>
        <taxon>Fungi</taxon>
        <taxon>Dikarya</taxon>
        <taxon>Ascomycota</taxon>
        <taxon>Pezizomycotina</taxon>
        <taxon>Sordariomycetes</taxon>
        <taxon>Hypocreomycetidae</taxon>
        <taxon>Glomerellales</taxon>
        <taxon>Glomerellaceae</taxon>
        <taxon>Colletotrichum</taxon>
        <taxon>Colletotrichum acutatum species complex</taxon>
    </lineage>
</organism>
<feature type="region of interest" description="Disordered" evidence="1">
    <location>
        <begin position="316"/>
        <end position="389"/>
    </location>
</feature>
<dbReference type="Proteomes" id="UP000830671">
    <property type="component" value="Chromosome 1"/>
</dbReference>
<reference evidence="2" key="1">
    <citation type="journal article" date="2021" name="Mol. Plant Microbe Interact.">
        <title>Complete Genome Sequence of the Plant-Pathogenic Fungus Colletotrichum lupini.</title>
        <authorList>
            <person name="Baroncelli R."/>
            <person name="Pensec F."/>
            <person name="Da Lio D."/>
            <person name="Boufleur T."/>
            <person name="Vicente I."/>
            <person name="Sarrocco S."/>
            <person name="Picot A."/>
            <person name="Baraldi E."/>
            <person name="Sukno S."/>
            <person name="Thon M."/>
            <person name="Le Floch G."/>
        </authorList>
    </citation>
    <scope>NUCLEOTIDE SEQUENCE</scope>
    <source>
        <strain evidence="2">IMI 504893</strain>
    </source>
</reference>
<proteinExistence type="predicted"/>
<evidence type="ECO:0000256" key="1">
    <source>
        <dbReference type="SAM" id="MobiDB-lite"/>
    </source>
</evidence>
<dbReference type="GeneID" id="73334426"/>
<sequence length="757" mass="84465">MPIQFRTHSAIVGKFDHIRQNNQCLLLPAPKIAPRQEIIRLSPAFEELKAGSPRDSGVNEPNRSGVKGGVQRRNPSENIPHAAKLSSEYREKGASKTVEHVGNRNTHRRTKEQQNGGLWWLSARAAVVGVVAFPGEFCQPGVRGVLLSLIIHRDGSFPHPPQPRNRRTFLSIQTVGAEREITSIEGFGRLSGAGGTPFRTSPAFFMVRPLGWIALRNGFLFQVISERVGEEDLHSDADKLRASVMKNAPETIMKLAIGLHKSFKRKDDHPVSRAAPKIRFSRIGKSNDKKHGKQVNTRNAFLSAKMKKENVRYFLNRPSEPRGTRPTGGMRASATREWKGRRSSLLPSASAPCRTSLLPAYPAERSPSLPPGGGTILPRTGRTGSDHTRAHFPKPMDEINIISNIHLSCIRCLPFHDSEAIVKSREATREKLLTKRKNNDDDGGGGDGTLAGRTHIHKARDGRLAHPETEPNHYLIQQCLKCRDCPPIAALPRGYIFPCIRESACMGNLECPRKVYRRQPPLEEKATTTIKARNDARTAVKRVKRIRVRVYLTTPLLICRHHVKSTTPYHFRRLSVQTVDPFAQSAALPVGSRRSLEGGQTMCLFLYVSSGDDAEEEYLNERRRLQSVREPGQTLPTDDQNETEPTFPALSRFPGLRFSCCLLLKLIPNPRISYPEILFKVALEGGKNPGSWKVFQHSPDGGDKMRDTLLLVPPMSLWFHEKDHHDEVRGFPTGVCSGFCAWCSACPGSQDLRSKGQ</sequence>
<accession>A0A9Q8SAX7</accession>
<dbReference type="AlphaFoldDB" id="A0A9Q8SAX7"/>
<dbReference type="EMBL" id="CP019471">
    <property type="protein sequence ID" value="UQC73720.1"/>
    <property type="molecule type" value="Genomic_DNA"/>
</dbReference>
<evidence type="ECO:0000313" key="3">
    <source>
        <dbReference type="Proteomes" id="UP000830671"/>
    </source>
</evidence>
<feature type="region of interest" description="Disordered" evidence="1">
    <location>
        <begin position="624"/>
        <end position="646"/>
    </location>
</feature>
<name>A0A9Q8SAX7_9PEZI</name>
<protein>
    <submittedName>
        <fullName evidence="2">Uncharacterized protein</fullName>
    </submittedName>
</protein>
<dbReference type="KEGG" id="clup:CLUP02_00366"/>
<feature type="compositionally biased region" description="Basic and acidic residues" evidence="1">
    <location>
        <begin position="87"/>
        <end position="102"/>
    </location>
</feature>
<gene>
    <name evidence="2" type="ORF">CLUP02_00366</name>
</gene>
<evidence type="ECO:0000313" key="2">
    <source>
        <dbReference type="EMBL" id="UQC73720.1"/>
    </source>
</evidence>
<keyword evidence="3" id="KW-1185">Reference proteome</keyword>
<feature type="region of interest" description="Disordered" evidence="1">
    <location>
        <begin position="49"/>
        <end position="113"/>
    </location>
</feature>
<feature type="region of interest" description="Disordered" evidence="1">
    <location>
        <begin position="433"/>
        <end position="453"/>
    </location>
</feature>